<dbReference type="AlphaFoldDB" id="A0A7W8QN43"/>
<dbReference type="RefSeq" id="WP_184392353.1">
    <property type="nucleotide sequence ID" value="NZ_BAAAJD010000073.1"/>
</dbReference>
<organism evidence="2 3">
    <name type="scientific">Nocardiopsis composta</name>
    <dbReference type="NCBI Taxonomy" id="157465"/>
    <lineage>
        <taxon>Bacteria</taxon>
        <taxon>Bacillati</taxon>
        <taxon>Actinomycetota</taxon>
        <taxon>Actinomycetes</taxon>
        <taxon>Streptosporangiales</taxon>
        <taxon>Nocardiopsidaceae</taxon>
        <taxon>Nocardiopsis</taxon>
    </lineage>
</organism>
<keyword evidence="1" id="KW-1133">Transmembrane helix</keyword>
<evidence type="ECO:0000313" key="3">
    <source>
        <dbReference type="Proteomes" id="UP000572635"/>
    </source>
</evidence>
<keyword evidence="3" id="KW-1185">Reference proteome</keyword>
<evidence type="ECO:0000313" key="2">
    <source>
        <dbReference type="EMBL" id="MBB5432843.1"/>
    </source>
</evidence>
<proteinExistence type="predicted"/>
<name>A0A7W8QN43_9ACTN</name>
<keyword evidence="1" id="KW-0812">Transmembrane</keyword>
<protein>
    <submittedName>
        <fullName evidence="2">Uncharacterized protein</fullName>
    </submittedName>
</protein>
<accession>A0A7W8QN43</accession>
<keyword evidence="1" id="KW-0472">Membrane</keyword>
<dbReference type="EMBL" id="JACHDB010000001">
    <property type="protein sequence ID" value="MBB5432843.1"/>
    <property type="molecule type" value="Genomic_DNA"/>
</dbReference>
<reference evidence="2 3" key="1">
    <citation type="submission" date="2020-08" db="EMBL/GenBank/DDBJ databases">
        <title>Sequencing the genomes of 1000 actinobacteria strains.</title>
        <authorList>
            <person name="Klenk H.-P."/>
        </authorList>
    </citation>
    <scope>NUCLEOTIDE SEQUENCE [LARGE SCALE GENOMIC DNA]</scope>
    <source>
        <strain evidence="2 3">DSM 44551</strain>
    </source>
</reference>
<gene>
    <name evidence="2" type="ORF">HDA36_002927</name>
</gene>
<sequence length="121" mass="13004">MSEVHGTGSSGGIEYYIRGYQHEGGRWAPTNSHRGRLLSWVAVGLILLGAAAAGLGIVLAAWWPIIAGGVLAVAGAVLCAVDDIFTDVVLDDPRRESEEPHTTPLHRIKKRDREIAEARLP</sequence>
<comment type="caution">
    <text evidence="2">The sequence shown here is derived from an EMBL/GenBank/DDBJ whole genome shotgun (WGS) entry which is preliminary data.</text>
</comment>
<feature type="transmembrane region" description="Helical" evidence="1">
    <location>
        <begin position="65"/>
        <end position="85"/>
    </location>
</feature>
<feature type="transmembrane region" description="Helical" evidence="1">
    <location>
        <begin position="37"/>
        <end position="59"/>
    </location>
</feature>
<evidence type="ECO:0000256" key="1">
    <source>
        <dbReference type="SAM" id="Phobius"/>
    </source>
</evidence>
<dbReference type="Proteomes" id="UP000572635">
    <property type="component" value="Unassembled WGS sequence"/>
</dbReference>